<proteinExistence type="predicted"/>
<sequence>MSVVDRLRRPEYTGADRCLPCTVVNGLVAVVLSVLAAGVAVAAGATALALPAALAVALPSAAAIYLRGYLVPGTPTLTKRYLPERVRRMFGKAPTSKSQSPGPPPDVDVEAILLEVGAVEPCGDDLCLTEWYGEMWRDALDSHDPDRATLLDRLDVDASTVEFEEHGDAFRARVGERYVGTWESRPAFEADVANAAVLRETYDDWDHLSVAQRGQVLNGLRLFVDTCPRCGGTPTFDTETVQSCCSEHEVAAVTCENCAARLFESNPV</sequence>
<dbReference type="InterPro" id="IPR058775">
    <property type="entry name" value="DUF8054_M"/>
</dbReference>
<reference evidence="5 6" key="1">
    <citation type="submission" date="2021-06" db="EMBL/GenBank/DDBJ databases">
        <title>Halomicroarcula sp. a new haloarchaeum isolated from saline soil.</title>
        <authorList>
            <person name="Duran-Viseras A."/>
            <person name="Sanchez-Porro C."/>
            <person name="Ventosa A."/>
        </authorList>
    </citation>
    <scope>NUCLEOTIDE SEQUENCE [LARGE SCALE GENOMIC DNA]</scope>
    <source>
        <strain evidence="5 6">F13</strain>
    </source>
</reference>
<gene>
    <name evidence="5" type="ORF">EGH21_00600</name>
</gene>
<dbReference type="Pfam" id="PF26236">
    <property type="entry name" value="DUF8054_N"/>
    <property type="match status" value="1"/>
</dbReference>
<dbReference type="RefSeq" id="WP_220616537.1">
    <property type="nucleotide sequence ID" value="NZ_RKLR01000001.1"/>
</dbReference>
<dbReference type="InterPro" id="IPR058674">
    <property type="entry name" value="DUF8054_N"/>
</dbReference>
<feature type="domain" description="DUF8054" evidence="4">
    <location>
        <begin position="108"/>
        <end position="222"/>
    </location>
</feature>
<name>A0AAW4PMF7_9EURY</name>
<evidence type="ECO:0000313" key="6">
    <source>
        <dbReference type="Proteomes" id="UP001430377"/>
    </source>
</evidence>
<dbReference type="Pfam" id="PF26237">
    <property type="entry name" value="DUF8054_C"/>
    <property type="match status" value="1"/>
</dbReference>
<evidence type="ECO:0000259" key="2">
    <source>
        <dbReference type="Pfam" id="PF26236"/>
    </source>
</evidence>
<feature type="transmembrane region" description="Helical" evidence="1">
    <location>
        <begin position="21"/>
        <end position="42"/>
    </location>
</feature>
<dbReference type="EMBL" id="RKLR01000001">
    <property type="protein sequence ID" value="MBX0321517.1"/>
    <property type="molecule type" value="Genomic_DNA"/>
</dbReference>
<keyword evidence="6" id="KW-1185">Reference proteome</keyword>
<dbReference type="Proteomes" id="UP001430377">
    <property type="component" value="Unassembled WGS sequence"/>
</dbReference>
<organism evidence="5 6">
    <name type="scientific">Haloarcula rubra</name>
    <dbReference type="NCBI Taxonomy" id="2487747"/>
    <lineage>
        <taxon>Archaea</taxon>
        <taxon>Methanobacteriati</taxon>
        <taxon>Methanobacteriota</taxon>
        <taxon>Stenosarchaea group</taxon>
        <taxon>Halobacteria</taxon>
        <taxon>Halobacteriales</taxon>
        <taxon>Haloarculaceae</taxon>
        <taxon>Haloarcula</taxon>
    </lineage>
</organism>
<evidence type="ECO:0000259" key="4">
    <source>
        <dbReference type="Pfam" id="PF26238"/>
    </source>
</evidence>
<dbReference type="Pfam" id="PF26238">
    <property type="entry name" value="DUF8054_M"/>
    <property type="match status" value="1"/>
</dbReference>
<keyword evidence="1" id="KW-1133">Transmembrane helix</keyword>
<feature type="domain" description="DUF8054" evidence="2">
    <location>
        <begin position="4"/>
        <end position="92"/>
    </location>
</feature>
<evidence type="ECO:0000259" key="3">
    <source>
        <dbReference type="Pfam" id="PF26237"/>
    </source>
</evidence>
<accession>A0AAW4PMF7</accession>
<feature type="transmembrane region" description="Helical" evidence="1">
    <location>
        <begin position="48"/>
        <end position="70"/>
    </location>
</feature>
<keyword evidence="1" id="KW-0812">Transmembrane</keyword>
<dbReference type="AlphaFoldDB" id="A0AAW4PMF7"/>
<evidence type="ECO:0000256" key="1">
    <source>
        <dbReference type="SAM" id="Phobius"/>
    </source>
</evidence>
<dbReference type="InterPro" id="IPR058675">
    <property type="entry name" value="DUF8054_C"/>
</dbReference>
<feature type="domain" description="DUF8054" evidence="3">
    <location>
        <begin position="225"/>
        <end position="264"/>
    </location>
</feature>
<evidence type="ECO:0008006" key="7">
    <source>
        <dbReference type="Google" id="ProtNLM"/>
    </source>
</evidence>
<evidence type="ECO:0000313" key="5">
    <source>
        <dbReference type="EMBL" id="MBX0321517.1"/>
    </source>
</evidence>
<comment type="caution">
    <text evidence="5">The sequence shown here is derived from an EMBL/GenBank/DDBJ whole genome shotgun (WGS) entry which is preliminary data.</text>
</comment>
<keyword evidence="1" id="KW-0472">Membrane</keyword>
<protein>
    <recommendedName>
        <fullName evidence="7">Restriction endonuclease</fullName>
    </recommendedName>
</protein>